<accession>A0A0W0YSU1</accession>
<dbReference type="EMBL" id="LNYW01000046">
    <property type="protein sequence ID" value="KTD59892.1"/>
    <property type="molecule type" value="Genomic_DNA"/>
</dbReference>
<dbReference type="RefSeq" id="WP_018577016.1">
    <property type="nucleotide sequence ID" value="NZ_KB892393.1"/>
</dbReference>
<keyword evidence="1" id="KW-0732">Signal</keyword>
<proteinExistence type="predicted"/>
<dbReference type="STRING" id="1122169.Lsha_1642"/>
<evidence type="ECO:0000256" key="1">
    <source>
        <dbReference type="SAM" id="SignalP"/>
    </source>
</evidence>
<organism evidence="2 3">
    <name type="scientific">Legionella shakespearei DSM 23087</name>
    <dbReference type="NCBI Taxonomy" id="1122169"/>
    <lineage>
        <taxon>Bacteria</taxon>
        <taxon>Pseudomonadati</taxon>
        <taxon>Pseudomonadota</taxon>
        <taxon>Gammaproteobacteria</taxon>
        <taxon>Legionellales</taxon>
        <taxon>Legionellaceae</taxon>
        <taxon>Legionella</taxon>
    </lineage>
</organism>
<dbReference type="Proteomes" id="UP000054600">
    <property type="component" value="Unassembled WGS sequence"/>
</dbReference>
<reference evidence="2 3" key="1">
    <citation type="submission" date="2015-11" db="EMBL/GenBank/DDBJ databases">
        <title>Genomic analysis of 38 Legionella species identifies large and diverse effector repertoires.</title>
        <authorList>
            <person name="Burstein D."/>
            <person name="Amaro F."/>
            <person name="Zusman T."/>
            <person name="Lifshitz Z."/>
            <person name="Cohen O."/>
            <person name="Gilbert J.A."/>
            <person name="Pupko T."/>
            <person name="Shuman H.A."/>
            <person name="Segal G."/>
        </authorList>
    </citation>
    <scope>NUCLEOTIDE SEQUENCE [LARGE SCALE GENOMIC DNA]</scope>
    <source>
        <strain evidence="2 3">ATCC 49655</strain>
    </source>
</reference>
<feature type="chain" id="PRO_5006918000" evidence="1">
    <location>
        <begin position="24"/>
        <end position="318"/>
    </location>
</feature>
<feature type="signal peptide" evidence="1">
    <location>
        <begin position="1"/>
        <end position="23"/>
    </location>
</feature>
<evidence type="ECO:0000313" key="2">
    <source>
        <dbReference type="EMBL" id="KTD59892.1"/>
    </source>
</evidence>
<comment type="caution">
    <text evidence="2">The sequence shown here is derived from an EMBL/GenBank/DDBJ whole genome shotgun (WGS) entry which is preliminary data.</text>
</comment>
<gene>
    <name evidence="2" type="ORF">Lsha_1642</name>
</gene>
<keyword evidence="3" id="KW-1185">Reference proteome</keyword>
<dbReference type="OrthoDB" id="7240756at2"/>
<protein>
    <submittedName>
        <fullName evidence="2">Fe-S protein</fullName>
    </submittedName>
</protein>
<name>A0A0W0YSU1_9GAMM</name>
<dbReference type="PATRIC" id="fig|1122169.6.peg.1887"/>
<sequence length="318" mass="35324">MRQYIKMLFIFLGVCTANTQVLAGPWFTGPLLAPAGHTVPRGHTNFEIYGIRALNDGHYDDAGNIFHTPMYRSFITNPLLTHGFTDWLDVQIGVPYAFNSTQGQHHNRLTDVSAALGIQLLEQKGSPRRFDFRILLQEVFPTGRFDHLNPALLGTDSTGLGSYQTQVGLNFQYLLEVFKTHYLRTRLILSRNFASSVFVNGLSSYGGSVDTHGFIKPGDENNADLAFEFTLTQNWVAVLEGYVARGQASRFNGILTVGNIGSPTVTIGSKKFEQRGLAPALEYNFNENVGLIGGVWFPVSGRNTSHFTTYMLALNAFW</sequence>
<evidence type="ECO:0000313" key="3">
    <source>
        <dbReference type="Proteomes" id="UP000054600"/>
    </source>
</evidence>
<dbReference type="AlphaFoldDB" id="A0A0W0YSU1"/>
<dbReference type="eggNOG" id="COG4313">
    <property type="taxonomic scope" value="Bacteria"/>
</dbReference>